<dbReference type="AlphaFoldDB" id="A0A3A6PUC7"/>
<gene>
    <name evidence="2" type="ORF">DM826_00575</name>
</gene>
<keyword evidence="3" id="KW-1185">Reference proteome</keyword>
<dbReference type="OrthoDB" id="210343at2157"/>
<organism evidence="2 3">
    <name type="scientific">Halonotius aquaticus</name>
    <dbReference type="NCBI Taxonomy" id="2216978"/>
    <lineage>
        <taxon>Archaea</taxon>
        <taxon>Methanobacteriati</taxon>
        <taxon>Methanobacteriota</taxon>
        <taxon>Stenosarchaea group</taxon>
        <taxon>Halobacteria</taxon>
        <taxon>Halobacteriales</taxon>
        <taxon>Haloferacaceae</taxon>
        <taxon>Halonotius</taxon>
    </lineage>
</organism>
<feature type="region of interest" description="Disordered" evidence="1">
    <location>
        <begin position="51"/>
        <end position="70"/>
    </location>
</feature>
<dbReference type="RefSeq" id="WP_120100164.1">
    <property type="nucleotide sequence ID" value="NZ_QKNY01000001.1"/>
</dbReference>
<comment type="caution">
    <text evidence="2">The sequence shown here is derived from an EMBL/GenBank/DDBJ whole genome shotgun (WGS) entry which is preliminary data.</text>
</comment>
<dbReference type="InterPro" id="IPR043828">
    <property type="entry name" value="DUF5805"/>
</dbReference>
<sequence>MAADEKNDRARVVTYVPTQQKTEWTEHADELGMSQAEFVRTMVQAGRKDFTLDAGGAVEPGSDTTDPRGGDLETQVLESLDSNGSLSWEELVDSLSADFEERLEACLDSLQATNQIRYSGRNGGYTTIDS</sequence>
<name>A0A3A6PUC7_9EURY</name>
<reference evidence="2 3" key="1">
    <citation type="submission" date="2018-06" db="EMBL/GenBank/DDBJ databases">
        <title>Halonotius sp. F13-13 a new haloarchaeeon isolated from a solar saltern from Isla Cristina, Huelva, Spain.</title>
        <authorList>
            <person name="Duran-Viseras A."/>
            <person name="Sanchez-Porro C."/>
            <person name="Ventosa A."/>
        </authorList>
    </citation>
    <scope>NUCLEOTIDE SEQUENCE [LARGE SCALE GENOMIC DNA]</scope>
    <source>
        <strain evidence="2 3">F13-13</strain>
    </source>
</reference>
<evidence type="ECO:0000256" key="1">
    <source>
        <dbReference type="SAM" id="MobiDB-lite"/>
    </source>
</evidence>
<accession>A0A3A6PUC7</accession>
<evidence type="ECO:0000313" key="3">
    <source>
        <dbReference type="Proteomes" id="UP000276588"/>
    </source>
</evidence>
<dbReference type="Pfam" id="PF19121">
    <property type="entry name" value="DUF5805"/>
    <property type="match status" value="1"/>
</dbReference>
<dbReference type="Proteomes" id="UP000276588">
    <property type="component" value="Unassembled WGS sequence"/>
</dbReference>
<evidence type="ECO:0000313" key="2">
    <source>
        <dbReference type="EMBL" id="RJX45224.1"/>
    </source>
</evidence>
<dbReference type="EMBL" id="QKNY01000001">
    <property type="protein sequence ID" value="RJX45224.1"/>
    <property type="molecule type" value="Genomic_DNA"/>
</dbReference>
<proteinExistence type="predicted"/>
<evidence type="ECO:0008006" key="4">
    <source>
        <dbReference type="Google" id="ProtNLM"/>
    </source>
</evidence>
<protein>
    <recommendedName>
        <fullName evidence="4">Ribbon-helix-helix protein, copG family</fullName>
    </recommendedName>
</protein>